<reference evidence="6" key="1">
    <citation type="submission" date="2020-05" db="EMBL/GenBank/DDBJ databases">
        <authorList>
            <person name="Chiriac C."/>
            <person name="Salcher M."/>
            <person name="Ghai R."/>
            <person name="Kavagutti S V."/>
        </authorList>
    </citation>
    <scope>NUCLEOTIDE SEQUENCE</scope>
</reference>
<dbReference type="AlphaFoldDB" id="A0A6J6PZE9"/>
<dbReference type="EMBL" id="CAEZYY010000010">
    <property type="protein sequence ID" value="CAB4751239.1"/>
    <property type="molecule type" value="Genomic_DNA"/>
</dbReference>
<dbReference type="EMBL" id="CAEZXX010000039">
    <property type="protein sequence ID" value="CAB4703906.1"/>
    <property type="molecule type" value="Genomic_DNA"/>
</dbReference>
<evidence type="ECO:0000313" key="8">
    <source>
        <dbReference type="EMBL" id="CAB5050545.1"/>
    </source>
</evidence>
<name>A0A6J6PZE9_9ZZZZ</name>
<feature type="domain" description="Luciferase-like" evidence="5">
    <location>
        <begin position="13"/>
        <end position="230"/>
    </location>
</feature>
<evidence type="ECO:0000313" key="7">
    <source>
        <dbReference type="EMBL" id="CAB4751239.1"/>
    </source>
</evidence>
<organism evidence="6">
    <name type="scientific">freshwater metagenome</name>
    <dbReference type="NCBI Taxonomy" id="449393"/>
    <lineage>
        <taxon>unclassified sequences</taxon>
        <taxon>metagenomes</taxon>
        <taxon>ecological metagenomes</taxon>
    </lineage>
</organism>
<dbReference type="GO" id="GO:0046306">
    <property type="term" value="P:alkanesulfonate catabolic process"/>
    <property type="evidence" value="ECO:0007669"/>
    <property type="project" value="TreeGrafter"/>
</dbReference>
<evidence type="ECO:0000256" key="3">
    <source>
        <dbReference type="ARBA" id="ARBA00023002"/>
    </source>
</evidence>
<evidence type="ECO:0000256" key="4">
    <source>
        <dbReference type="ARBA" id="ARBA00023033"/>
    </source>
</evidence>
<evidence type="ECO:0000313" key="6">
    <source>
        <dbReference type="EMBL" id="CAB4703906.1"/>
    </source>
</evidence>
<keyword evidence="4" id="KW-0503">Monooxygenase</keyword>
<keyword evidence="2" id="KW-0288">FMN</keyword>
<keyword evidence="3" id="KW-0560">Oxidoreductase</keyword>
<dbReference type="EMBL" id="CAFBQP010000001">
    <property type="protein sequence ID" value="CAB5050545.1"/>
    <property type="molecule type" value="Genomic_DNA"/>
</dbReference>
<evidence type="ECO:0000256" key="2">
    <source>
        <dbReference type="ARBA" id="ARBA00022643"/>
    </source>
</evidence>
<dbReference type="Gene3D" id="3.20.20.30">
    <property type="entry name" value="Luciferase-like domain"/>
    <property type="match status" value="1"/>
</dbReference>
<evidence type="ECO:0000259" key="5">
    <source>
        <dbReference type="Pfam" id="PF00296"/>
    </source>
</evidence>
<dbReference type="PANTHER" id="PTHR42847:SF4">
    <property type="entry name" value="ALKANESULFONATE MONOOXYGENASE-RELATED"/>
    <property type="match status" value="1"/>
</dbReference>
<dbReference type="InterPro" id="IPR019952">
    <property type="entry name" value="F420_OxRdatse_Rv1855c_pred"/>
</dbReference>
<dbReference type="Pfam" id="PF00296">
    <property type="entry name" value="Bac_luciferase"/>
    <property type="match status" value="1"/>
</dbReference>
<keyword evidence="1" id="KW-0285">Flavoprotein</keyword>
<proteinExistence type="predicted"/>
<dbReference type="InterPro" id="IPR036661">
    <property type="entry name" value="Luciferase-like_sf"/>
</dbReference>
<protein>
    <submittedName>
        <fullName evidence="6">Unannotated protein</fullName>
    </submittedName>
</protein>
<gene>
    <name evidence="6" type="ORF">UFOPK2602_00747</name>
    <name evidence="7" type="ORF">UFOPK2806_01031</name>
    <name evidence="8" type="ORF">UFOPK4306_00001</name>
</gene>
<dbReference type="InterPro" id="IPR011251">
    <property type="entry name" value="Luciferase-like_dom"/>
</dbReference>
<dbReference type="InterPro" id="IPR050172">
    <property type="entry name" value="SsuD_RutA_monooxygenase"/>
</dbReference>
<dbReference type="SUPFAM" id="SSF51679">
    <property type="entry name" value="Bacterial luciferase-like"/>
    <property type="match status" value="1"/>
</dbReference>
<dbReference type="PANTHER" id="PTHR42847">
    <property type="entry name" value="ALKANESULFONATE MONOOXYGENASE"/>
    <property type="match status" value="1"/>
</dbReference>
<accession>A0A6J6PZE9</accession>
<dbReference type="NCBIfam" id="TIGR03560">
    <property type="entry name" value="F420_Rv1855c"/>
    <property type="match status" value="1"/>
</dbReference>
<sequence>MQFGIKTSPQYTTWGDMLDVWRAADGIELFESAWNFDHFYPINVPDTSGPCMEGWVSLTALAQATSRIRIGCMVNGVVYRHPAVLANMASALDIVSNGRLELGLGAGWNQEECDAYGIHLGTLTERFDRFDEAVECIVGLLTQETTNFSGKYFTLTNARNNPAGVQRPHPPICIGGNGPKRTLAAVAKWAQHWNYAAMDVDGFAEKRAILHEHCARIGRNPAEIRTSVHVLYDPKAGFGAWVDKANEFEAAGVDLAIAYLPSPHRADVVEGLAEAIRGH</sequence>
<dbReference type="GO" id="GO:0008726">
    <property type="term" value="F:alkanesulfonate monooxygenase activity"/>
    <property type="evidence" value="ECO:0007669"/>
    <property type="project" value="TreeGrafter"/>
</dbReference>
<evidence type="ECO:0000256" key="1">
    <source>
        <dbReference type="ARBA" id="ARBA00022630"/>
    </source>
</evidence>